<organism evidence="1 2">
    <name type="scientific">Elsinoe ampelina</name>
    <dbReference type="NCBI Taxonomy" id="302913"/>
    <lineage>
        <taxon>Eukaryota</taxon>
        <taxon>Fungi</taxon>
        <taxon>Dikarya</taxon>
        <taxon>Ascomycota</taxon>
        <taxon>Pezizomycotina</taxon>
        <taxon>Dothideomycetes</taxon>
        <taxon>Dothideomycetidae</taxon>
        <taxon>Myriangiales</taxon>
        <taxon>Elsinoaceae</taxon>
        <taxon>Elsinoe</taxon>
    </lineage>
</organism>
<evidence type="ECO:0000313" key="1">
    <source>
        <dbReference type="EMBL" id="KAF2220386.1"/>
    </source>
</evidence>
<sequence>MKEKVLPDFCSFPRLSLQTINLLQIEHTSIANTTTMLSILPLLFAPLLVAAAPAPAASYYPEIPYRKIEVLSYNKDTQETVFKFPAPECFSNNSTAPAKQTFTFKLRPESGFTTNDVFLNDQRLVIKYDANRQQYYEATTIPAVDGAKKTRQITGSYYSNINDIIGGFDPRNPEARFIIPNPNEWFEINLWEVDGVPCTRALTFHFSLLLDDPLRRIHVVGVDNIAREFDVDYTKYKKSFGAK</sequence>
<accession>A0A6A6G3T0</accession>
<dbReference type="OrthoDB" id="3919910at2759"/>
<dbReference type="EMBL" id="ML992512">
    <property type="protein sequence ID" value="KAF2220386.1"/>
    <property type="molecule type" value="Genomic_DNA"/>
</dbReference>
<name>A0A6A6G3T0_9PEZI</name>
<reference evidence="2" key="1">
    <citation type="journal article" date="2020" name="Stud. Mycol.">
        <title>101 Dothideomycetes genomes: A test case for predicting lifestyles and emergence of pathogens.</title>
        <authorList>
            <person name="Haridas S."/>
            <person name="Albert R."/>
            <person name="Binder M."/>
            <person name="Bloem J."/>
            <person name="LaButti K."/>
            <person name="Salamov A."/>
            <person name="Andreopoulos B."/>
            <person name="Baker S."/>
            <person name="Barry K."/>
            <person name="Bills G."/>
            <person name="Bluhm B."/>
            <person name="Cannon C."/>
            <person name="Castanera R."/>
            <person name="Culley D."/>
            <person name="Daum C."/>
            <person name="Ezra D."/>
            <person name="Gonzalez J."/>
            <person name="Henrissat B."/>
            <person name="Kuo A."/>
            <person name="Liang C."/>
            <person name="Lipzen A."/>
            <person name="Lutzoni F."/>
            <person name="Magnuson J."/>
            <person name="Mondo S."/>
            <person name="Nolan M."/>
            <person name="Ohm R."/>
            <person name="Pangilinan J."/>
            <person name="Park H.-J."/>
            <person name="Ramirez L."/>
            <person name="Alfaro M."/>
            <person name="Sun H."/>
            <person name="Tritt A."/>
            <person name="Yoshinaga Y."/>
            <person name="Zwiers L.-H."/>
            <person name="Turgeon B."/>
            <person name="Goodwin S."/>
            <person name="Spatafora J."/>
            <person name="Crous P."/>
            <person name="Grigoriev I."/>
        </authorList>
    </citation>
    <scope>NUCLEOTIDE SEQUENCE [LARGE SCALE GENOMIC DNA]</scope>
    <source>
        <strain evidence="2">CECT 20119</strain>
    </source>
</reference>
<keyword evidence="2" id="KW-1185">Reference proteome</keyword>
<dbReference type="Proteomes" id="UP000799538">
    <property type="component" value="Unassembled WGS sequence"/>
</dbReference>
<proteinExistence type="predicted"/>
<dbReference type="AlphaFoldDB" id="A0A6A6G3T0"/>
<gene>
    <name evidence="1" type="ORF">BDZ85DRAFT_266509</name>
</gene>
<evidence type="ECO:0000313" key="2">
    <source>
        <dbReference type="Proteomes" id="UP000799538"/>
    </source>
</evidence>
<protein>
    <submittedName>
        <fullName evidence="1">Uncharacterized protein</fullName>
    </submittedName>
</protein>